<dbReference type="GO" id="GO:0007156">
    <property type="term" value="P:homophilic cell adhesion via plasma membrane adhesion molecules"/>
    <property type="evidence" value="ECO:0007669"/>
    <property type="project" value="InterPro"/>
</dbReference>
<dbReference type="GO" id="GO:0016477">
    <property type="term" value="P:cell migration"/>
    <property type="evidence" value="ECO:0007669"/>
    <property type="project" value="TreeGrafter"/>
</dbReference>
<evidence type="ECO:0000256" key="1">
    <source>
        <dbReference type="ARBA" id="ARBA00004370"/>
    </source>
</evidence>
<dbReference type="InterPro" id="IPR015919">
    <property type="entry name" value="Cadherin-like_sf"/>
</dbReference>
<gene>
    <name evidence="8" type="ORF">FQN60_011304</name>
</gene>
<dbReference type="EMBL" id="VOFY01000001">
    <property type="protein sequence ID" value="KAA8596013.1"/>
    <property type="molecule type" value="Genomic_DNA"/>
</dbReference>
<evidence type="ECO:0000259" key="7">
    <source>
        <dbReference type="PROSITE" id="PS50268"/>
    </source>
</evidence>
<dbReference type="GO" id="GO:0005509">
    <property type="term" value="F:calcium ion binding"/>
    <property type="evidence" value="ECO:0007669"/>
    <property type="project" value="UniProtKB-UniRule"/>
</dbReference>
<dbReference type="SUPFAM" id="SSF49313">
    <property type="entry name" value="Cadherin-like"/>
    <property type="match status" value="3"/>
</dbReference>
<name>A0A5J5DS33_9PERO</name>
<dbReference type="FunFam" id="2.60.40.60:FF:000008">
    <property type="entry name" value="Cadherin 24"/>
    <property type="match status" value="1"/>
</dbReference>
<keyword evidence="4" id="KW-0472">Membrane</keyword>
<evidence type="ECO:0000256" key="3">
    <source>
        <dbReference type="ARBA" id="ARBA00022837"/>
    </source>
</evidence>
<dbReference type="GO" id="GO:0016339">
    <property type="term" value="P:calcium-dependent cell-cell adhesion via plasma membrane cell adhesion molecules"/>
    <property type="evidence" value="ECO:0007669"/>
    <property type="project" value="TreeGrafter"/>
</dbReference>
<dbReference type="GO" id="GO:0045296">
    <property type="term" value="F:cadherin binding"/>
    <property type="evidence" value="ECO:0007669"/>
    <property type="project" value="TreeGrafter"/>
</dbReference>
<dbReference type="Pfam" id="PF00028">
    <property type="entry name" value="Cadherin"/>
    <property type="match status" value="1"/>
</dbReference>
<accession>A0A5J5DS33</accession>
<dbReference type="GO" id="GO:0043679">
    <property type="term" value="C:axon terminus"/>
    <property type="evidence" value="ECO:0007669"/>
    <property type="project" value="TreeGrafter"/>
</dbReference>
<protein>
    <recommendedName>
        <fullName evidence="7">Cadherin domain-containing protein</fullName>
    </recommendedName>
</protein>
<evidence type="ECO:0000313" key="8">
    <source>
        <dbReference type="EMBL" id="KAA8596013.1"/>
    </source>
</evidence>
<dbReference type="PANTHER" id="PTHR24027:SF273">
    <property type="entry name" value="CADHERIN-8"/>
    <property type="match status" value="1"/>
</dbReference>
<dbReference type="Gene3D" id="2.60.40.60">
    <property type="entry name" value="Cadherins"/>
    <property type="match status" value="4"/>
</dbReference>
<feature type="compositionally biased region" description="Basic and acidic residues" evidence="6">
    <location>
        <begin position="195"/>
        <end position="217"/>
    </location>
</feature>
<keyword evidence="9" id="KW-1185">Reference proteome</keyword>
<dbReference type="GO" id="GO:0034332">
    <property type="term" value="P:adherens junction organization"/>
    <property type="evidence" value="ECO:0007669"/>
    <property type="project" value="TreeGrafter"/>
</dbReference>
<feature type="compositionally biased region" description="Pro residues" evidence="6">
    <location>
        <begin position="231"/>
        <end position="241"/>
    </location>
</feature>
<dbReference type="GO" id="GO:0007043">
    <property type="term" value="P:cell-cell junction assembly"/>
    <property type="evidence" value="ECO:0007669"/>
    <property type="project" value="TreeGrafter"/>
</dbReference>
<keyword evidence="3 5" id="KW-0106">Calcium</keyword>
<comment type="subcellular location">
    <subcellularLocation>
        <location evidence="1">Membrane</location>
    </subcellularLocation>
</comment>
<feature type="region of interest" description="Disordered" evidence="6">
    <location>
        <begin position="194"/>
        <end position="241"/>
    </location>
</feature>
<dbReference type="InterPro" id="IPR020894">
    <property type="entry name" value="Cadherin_CS"/>
</dbReference>
<dbReference type="SMART" id="SM00112">
    <property type="entry name" value="CA"/>
    <property type="match status" value="2"/>
</dbReference>
<evidence type="ECO:0000256" key="2">
    <source>
        <dbReference type="ARBA" id="ARBA00022737"/>
    </source>
</evidence>
<reference evidence="8 9" key="1">
    <citation type="submission" date="2019-08" db="EMBL/GenBank/DDBJ databases">
        <title>A chromosome-level genome assembly, high-density linkage maps, and genome scans reveal the genomic architecture of hybrid incompatibilities underlying speciation via character displacement in darters (Percidae: Etheostominae).</title>
        <authorList>
            <person name="Moran R.L."/>
            <person name="Catchen J.M."/>
            <person name="Fuller R.C."/>
        </authorList>
    </citation>
    <scope>NUCLEOTIDE SEQUENCE [LARGE SCALE GENOMIC DNA]</scope>
    <source>
        <strain evidence="8">EspeVRDwgs_2016</strain>
        <tissue evidence="8">Muscle</tissue>
    </source>
</reference>
<evidence type="ECO:0000256" key="6">
    <source>
        <dbReference type="SAM" id="MobiDB-lite"/>
    </source>
</evidence>
<keyword evidence="2" id="KW-0677">Repeat</keyword>
<dbReference type="GO" id="GO:0008013">
    <property type="term" value="F:beta-catenin binding"/>
    <property type="evidence" value="ECO:0007669"/>
    <property type="project" value="TreeGrafter"/>
</dbReference>
<dbReference type="PRINTS" id="PR00205">
    <property type="entry name" value="CADHERIN"/>
</dbReference>
<dbReference type="PROSITE" id="PS50268">
    <property type="entry name" value="CADHERIN_2"/>
    <property type="match status" value="2"/>
</dbReference>
<dbReference type="PROSITE" id="PS00232">
    <property type="entry name" value="CADHERIN_1"/>
    <property type="match status" value="1"/>
</dbReference>
<evidence type="ECO:0000256" key="5">
    <source>
        <dbReference type="PROSITE-ProRule" id="PRU00043"/>
    </source>
</evidence>
<feature type="domain" description="Cadherin" evidence="7">
    <location>
        <begin position="25"/>
        <end position="118"/>
    </location>
</feature>
<sequence length="329" mass="35665">MKLNKIPQIGTLKPEKCMGMVAASGTPVTRVTATDADDPVYGNSAKLVYSILEGQPYFSVDPNSATIKIALHGMDREMREEYLVVIQAKDMGGHMGGLSGTTTVTVTLTDINDNPPKFSKSLYEFVIPEDLTIGKMGGKVKANDRDIGDNAKSTYNIIEGDDQGMTVEGCYWDAELSPLQPTLNFEVSKWPMAGSEREKEGKERGLGVRSKAEEEEKKKKKGRTVGVTANAPPPIDPLLPPEVSAPPVDYESKRAFTLKVEATNIRSEPSSGGPFKDTATVKIVIEDSDEPPVFFKPVYLLEVNENAPINTVIGTVTARDPDSTGSLVR</sequence>
<evidence type="ECO:0000313" key="9">
    <source>
        <dbReference type="Proteomes" id="UP000327493"/>
    </source>
</evidence>
<dbReference type="GO" id="GO:0043083">
    <property type="term" value="C:synaptic cleft"/>
    <property type="evidence" value="ECO:0007669"/>
    <property type="project" value="TreeGrafter"/>
</dbReference>
<dbReference type="PANTHER" id="PTHR24027">
    <property type="entry name" value="CADHERIN-23"/>
    <property type="match status" value="1"/>
</dbReference>
<dbReference type="AlphaFoldDB" id="A0A5J5DS33"/>
<dbReference type="GO" id="GO:0016342">
    <property type="term" value="C:catenin complex"/>
    <property type="evidence" value="ECO:0007669"/>
    <property type="project" value="TreeGrafter"/>
</dbReference>
<proteinExistence type="predicted"/>
<organism evidence="8 9">
    <name type="scientific">Etheostoma spectabile</name>
    <name type="common">orangethroat darter</name>
    <dbReference type="NCBI Taxonomy" id="54343"/>
    <lineage>
        <taxon>Eukaryota</taxon>
        <taxon>Metazoa</taxon>
        <taxon>Chordata</taxon>
        <taxon>Craniata</taxon>
        <taxon>Vertebrata</taxon>
        <taxon>Euteleostomi</taxon>
        <taxon>Actinopterygii</taxon>
        <taxon>Neopterygii</taxon>
        <taxon>Teleostei</taxon>
        <taxon>Neoteleostei</taxon>
        <taxon>Acanthomorphata</taxon>
        <taxon>Eupercaria</taxon>
        <taxon>Perciformes</taxon>
        <taxon>Percoidei</taxon>
        <taxon>Percidae</taxon>
        <taxon>Etheostomatinae</taxon>
        <taxon>Etheostoma</taxon>
    </lineage>
</organism>
<dbReference type="Proteomes" id="UP000327493">
    <property type="component" value="Chromosome 1"/>
</dbReference>
<dbReference type="GO" id="GO:0000902">
    <property type="term" value="P:cell morphogenesis"/>
    <property type="evidence" value="ECO:0007669"/>
    <property type="project" value="TreeGrafter"/>
</dbReference>
<dbReference type="GO" id="GO:0005912">
    <property type="term" value="C:adherens junction"/>
    <property type="evidence" value="ECO:0007669"/>
    <property type="project" value="TreeGrafter"/>
</dbReference>
<dbReference type="CDD" id="cd11304">
    <property type="entry name" value="Cadherin_repeat"/>
    <property type="match status" value="3"/>
</dbReference>
<feature type="domain" description="Cadherin" evidence="7">
    <location>
        <begin position="119"/>
        <end position="294"/>
    </location>
</feature>
<dbReference type="GO" id="GO:0044331">
    <property type="term" value="P:cell-cell adhesion mediated by cadherin"/>
    <property type="evidence" value="ECO:0007669"/>
    <property type="project" value="TreeGrafter"/>
</dbReference>
<comment type="caution">
    <text evidence="8">The sequence shown here is derived from an EMBL/GenBank/DDBJ whole genome shotgun (WGS) entry which is preliminary data.</text>
</comment>
<dbReference type="InterPro" id="IPR002126">
    <property type="entry name" value="Cadherin-like_dom"/>
</dbReference>
<evidence type="ECO:0000256" key="4">
    <source>
        <dbReference type="ARBA" id="ARBA00023136"/>
    </source>
</evidence>
<dbReference type="InterPro" id="IPR039808">
    <property type="entry name" value="Cadherin"/>
</dbReference>